<dbReference type="PANTHER" id="PTHR46057">
    <property type="entry name" value="FCS-LIKE ZINC FINGER 1-RELATED"/>
    <property type="match status" value="1"/>
</dbReference>
<protein>
    <recommendedName>
        <fullName evidence="4">FLZ-type domain-containing protein</fullName>
    </recommendedName>
</protein>
<organism evidence="5">
    <name type="scientific">Brachypodium distachyon</name>
    <name type="common">Purple false brome</name>
    <name type="synonym">Trachynia distachya</name>
    <dbReference type="NCBI Taxonomy" id="15368"/>
    <lineage>
        <taxon>Eukaryota</taxon>
        <taxon>Viridiplantae</taxon>
        <taxon>Streptophyta</taxon>
        <taxon>Embryophyta</taxon>
        <taxon>Tracheophyta</taxon>
        <taxon>Spermatophyta</taxon>
        <taxon>Magnoliopsida</taxon>
        <taxon>Liliopsida</taxon>
        <taxon>Poales</taxon>
        <taxon>Poaceae</taxon>
        <taxon>BOP clade</taxon>
        <taxon>Pooideae</taxon>
        <taxon>Stipodae</taxon>
        <taxon>Brachypodieae</taxon>
        <taxon>Brachypodium</taxon>
    </lineage>
</organism>
<name>I1GSD0_BRADI</name>
<sequence length="143" mass="15965">MALARGLILKWFGKAPRSSAWWCCHNPEDAIGILSAVKDPAAAHMQVVGPVRCSARSIMEVTLPCRPGAFLLSCGLCRHWIGSDGPVYIYKGEMGFCKEECRDEYMAEDRNRERAETQKQDATTKKTPLMDDGCIFFTCTDNL</sequence>
<keyword evidence="7" id="KW-1185">Reference proteome</keyword>
<accession>I1GSD0</accession>
<dbReference type="Proteomes" id="UP000008810">
    <property type="component" value="Chromosome 1"/>
</dbReference>
<dbReference type="HOGENOM" id="CLU_150895_0_0_1"/>
<dbReference type="InParanoid" id="I1GSD0"/>
<dbReference type="GO" id="GO:0046872">
    <property type="term" value="F:metal ion binding"/>
    <property type="evidence" value="ECO:0007669"/>
    <property type="project" value="UniProtKB-KW"/>
</dbReference>
<dbReference type="PROSITE" id="PS51795">
    <property type="entry name" value="ZF_FLZ"/>
    <property type="match status" value="1"/>
</dbReference>
<dbReference type="eggNOG" id="ENOG502R4I6">
    <property type="taxonomic scope" value="Eukaryota"/>
</dbReference>
<evidence type="ECO:0000313" key="5">
    <source>
        <dbReference type="EMBL" id="KQK15242.1"/>
    </source>
</evidence>
<reference evidence="6" key="3">
    <citation type="submission" date="2018-08" db="UniProtKB">
        <authorList>
            <consortium name="EnsemblPlants"/>
        </authorList>
    </citation>
    <scope>IDENTIFICATION</scope>
    <source>
        <strain evidence="6">cv. Bd21</strain>
    </source>
</reference>
<dbReference type="Gramene" id="KQK15242">
    <property type="protein sequence ID" value="KQK15242"/>
    <property type="gene ID" value="BRADI_1g21430v3"/>
</dbReference>
<gene>
    <name evidence="5" type="ORF">BRADI_1g21430v3</name>
</gene>
<proteinExistence type="inferred from homology"/>
<dbReference type="FunCoup" id="I1GSD0">
    <property type="interactions" value="251"/>
</dbReference>
<evidence type="ECO:0000256" key="1">
    <source>
        <dbReference type="ARBA" id="ARBA00009374"/>
    </source>
</evidence>
<dbReference type="OMA" id="CSARSIM"/>
<evidence type="ECO:0000256" key="3">
    <source>
        <dbReference type="PROSITE-ProRule" id="PRU01131"/>
    </source>
</evidence>
<evidence type="ECO:0000259" key="4">
    <source>
        <dbReference type="PROSITE" id="PS51795"/>
    </source>
</evidence>
<evidence type="ECO:0000313" key="6">
    <source>
        <dbReference type="EnsemblPlants" id="KQK15242"/>
    </source>
</evidence>
<reference evidence="5 6" key="1">
    <citation type="journal article" date="2010" name="Nature">
        <title>Genome sequencing and analysis of the model grass Brachypodium distachyon.</title>
        <authorList>
            <consortium name="International Brachypodium Initiative"/>
        </authorList>
    </citation>
    <scope>NUCLEOTIDE SEQUENCE [LARGE SCALE GENOMIC DNA]</scope>
    <source>
        <strain evidence="5 6">Bd21</strain>
    </source>
</reference>
<dbReference type="OrthoDB" id="607384at2759"/>
<dbReference type="EnsemblPlants" id="KQK15242">
    <property type="protein sequence ID" value="KQK15242"/>
    <property type="gene ID" value="BRADI_1g21430v3"/>
</dbReference>
<dbReference type="EMBL" id="CM000880">
    <property type="protein sequence ID" value="KQK15242.1"/>
    <property type="molecule type" value="Genomic_DNA"/>
</dbReference>
<dbReference type="PANTHER" id="PTHR46057:SF35">
    <property type="entry name" value="FLZ-TYPE DOMAIN-CONTAINING PROTEIN"/>
    <property type="match status" value="1"/>
</dbReference>
<reference evidence="5" key="2">
    <citation type="submission" date="2017-06" db="EMBL/GenBank/DDBJ databases">
        <title>WGS assembly of Brachypodium distachyon.</title>
        <authorList>
            <consortium name="The International Brachypodium Initiative"/>
            <person name="Lucas S."/>
            <person name="Harmon-Smith M."/>
            <person name="Lail K."/>
            <person name="Tice H."/>
            <person name="Grimwood J."/>
            <person name="Bruce D."/>
            <person name="Barry K."/>
            <person name="Shu S."/>
            <person name="Lindquist E."/>
            <person name="Wang M."/>
            <person name="Pitluck S."/>
            <person name="Vogel J.P."/>
            <person name="Garvin D.F."/>
            <person name="Mockler T.C."/>
            <person name="Schmutz J."/>
            <person name="Rokhsar D."/>
            <person name="Bevan M.W."/>
        </authorList>
    </citation>
    <scope>NUCLEOTIDE SEQUENCE</scope>
    <source>
        <strain evidence="5">Bd21</strain>
    </source>
</reference>
<evidence type="ECO:0000313" key="7">
    <source>
        <dbReference type="Proteomes" id="UP000008810"/>
    </source>
</evidence>
<dbReference type="AlphaFoldDB" id="I1GSD0"/>
<feature type="zinc finger region" description="FLZ-type" evidence="3">
    <location>
        <begin position="69"/>
        <end position="113"/>
    </location>
</feature>
<comment type="similarity">
    <text evidence="1">Belongs to the FLZ family.</text>
</comment>
<dbReference type="Pfam" id="PF04570">
    <property type="entry name" value="zf-FLZ"/>
    <property type="match status" value="1"/>
</dbReference>
<keyword evidence="2" id="KW-0479">Metal-binding</keyword>
<evidence type="ECO:0000256" key="2">
    <source>
        <dbReference type="ARBA" id="ARBA00022723"/>
    </source>
</evidence>
<dbReference type="InterPro" id="IPR044533">
    <property type="entry name" value="FLZ1/2/3"/>
</dbReference>
<feature type="domain" description="FLZ-type" evidence="4">
    <location>
        <begin position="69"/>
        <end position="113"/>
    </location>
</feature>
<dbReference type="InterPro" id="IPR007650">
    <property type="entry name" value="Zf-FLZ_dom"/>
</dbReference>